<comment type="subunit">
    <text evidence="2">Homotetramer.</text>
</comment>
<dbReference type="PROSITE" id="PS50935">
    <property type="entry name" value="SSB"/>
    <property type="match status" value="1"/>
</dbReference>
<evidence type="ECO:0000256" key="4">
    <source>
        <dbReference type="SAM" id="MobiDB-lite"/>
    </source>
</evidence>
<dbReference type="GO" id="GO:0003697">
    <property type="term" value="F:single-stranded DNA binding"/>
    <property type="evidence" value="ECO:0007669"/>
    <property type="project" value="UniProtKB-UniRule"/>
</dbReference>
<dbReference type="SUPFAM" id="SSF50249">
    <property type="entry name" value="Nucleic acid-binding proteins"/>
    <property type="match status" value="1"/>
</dbReference>
<dbReference type="STRING" id="457427.SSOG_09139"/>
<dbReference type="InterPro" id="IPR000424">
    <property type="entry name" value="Primosome_PriB/ssb"/>
</dbReference>
<evidence type="ECO:0000313" key="6">
    <source>
        <dbReference type="Proteomes" id="UP000003963"/>
    </source>
</evidence>
<name>D9WWZ7_9ACTN</name>
<dbReference type="PANTHER" id="PTHR10302:SF27">
    <property type="entry name" value="SINGLE-STRANDED DNA-BINDING PROTEIN"/>
    <property type="match status" value="1"/>
</dbReference>
<evidence type="ECO:0000313" key="5">
    <source>
        <dbReference type="EMBL" id="EFL29425.1"/>
    </source>
</evidence>
<keyword evidence="6" id="KW-1185">Reference proteome</keyword>
<dbReference type="RefSeq" id="WP_009721222.1">
    <property type="nucleotide sequence ID" value="NZ_GG657755.1"/>
</dbReference>
<reference evidence="5 6" key="1">
    <citation type="submission" date="2009-02" db="EMBL/GenBank/DDBJ databases">
        <title>Annotation of Streptomyces hygroscopicus strain ATCC 53653.</title>
        <authorList>
            <consortium name="The Broad Institute Genome Sequencing Platform"/>
            <consortium name="Broad Institute Microbial Sequencing Center"/>
            <person name="Fischbach M."/>
            <person name="Godfrey P."/>
            <person name="Ward D."/>
            <person name="Young S."/>
            <person name="Zeng Q."/>
            <person name="Koehrsen M."/>
            <person name="Alvarado L."/>
            <person name="Berlin A.M."/>
            <person name="Bochicchio J."/>
            <person name="Borenstein D."/>
            <person name="Chapman S.B."/>
            <person name="Chen Z."/>
            <person name="Engels R."/>
            <person name="Freedman E."/>
            <person name="Gellesch M."/>
            <person name="Goldberg J."/>
            <person name="Griggs A."/>
            <person name="Gujja S."/>
            <person name="Heilman E.R."/>
            <person name="Heiman D.I."/>
            <person name="Hepburn T.A."/>
            <person name="Howarth C."/>
            <person name="Jen D."/>
            <person name="Larson L."/>
            <person name="Lewis B."/>
            <person name="Mehta T."/>
            <person name="Park D."/>
            <person name="Pearson M."/>
            <person name="Richards J."/>
            <person name="Roberts A."/>
            <person name="Saif S."/>
            <person name="Shea T.D."/>
            <person name="Shenoy N."/>
            <person name="Sisk P."/>
            <person name="Stolte C."/>
            <person name="Sykes S.N."/>
            <person name="Thomson T."/>
            <person name="Walk T."/>
            <person name="White J."/>
            <person name="Yandava C."/>
            <person name="Straight P."/>
            <person name="Clardy J."/>
            <person name="Hung D."/>
            <person name="Kolter R."/>
            <person name="Mekalanos J."/>
            <person name="Walker S."/>
            <person name="Walsh C.T."/>
            <person name="Wieland-Brown L.C."/>
            <person name="Haas B."/>
            <person name="Nusbaum C."/>
            <person name="Birren B."/>
        </authorList>
    </citation>
    <scope>NUCLEOTIDE SEQUENCE [LARGE SCALE GENOMIC DNA]</scope>
    <source>
        <strain evidence="5 6">ATCC 53653</strain>
    </source>
</reference>
<dbReference type="NCBIfam" id="TIGR00621">
    <property type="entry name" value="ssb"/>
    <property type="match status" value="1"/>
</dbReference>
<dbReference type="Gene3D" id="2.40.50.140">
    <property type="entry name" value="Nucleic acid-binding proteins"/>
    <property type="match status" value="1"/>
</dbReference>
<evidence type="ECO:0000256" key="3">
    <source>
        <dbReference type="RuleBase" id="RU000524"/>
    </source>
</evidence>
<dbReference type="InterPro" id="IPR011344">
    <property type="entry name" value="ssDNA-bd"/>
</dbReference>
<dbReference type="PANTHER" id="PTHR10302">
    <property type="entry name" value="SINGLE-STRANDED DNA-BINDING PROTEIN"/>
    <property type="match status" value="1"/>
</dbReference>
<dbReference type="InterPro" id="IPR012340">
    <property type="entry name" value="NA-bd_OB-fold"/>
</dbReference>
<dbReference type="Proteomes" id="UP000003963">
    <property type="component" value="Unassembled WGS sequence"/>
</dbReference>
<evidence type="ECO:0000256" key="1">
    <source>
        <dbReference type="ARBA" id="ARBA00023125"/>
    </source>
</evidence>
<proteinExistence type="inferred from homology"/>
<feature type="region of interest" description="Disordered" evidence="4">
    <location>
        <begin position="111"/>
        <end position="164"/>
    </location>
</feature>
<dbReference type="OrthoDB" id="9809878at2"/>
<dbReference type="GO" id="GO:0006260">
    <property type="term" value="P:DNA replication"/>
    <property type="evidence" value="ECO:0007669"/>
    <property type="project" value="InterPro"/>
</dbReference>
<feature type="compositionally biased region" description="Gly residues" evidence="4">
    <location>
        <begin position="150"/>
        <end position="164"/>
    </location>
</feature>
<sequence length="164" mass="17388">MSATVPIVGRLTADAELRYSASGTAVARFTVVSSRRTKNQNTQEWEDVDVTYWDCVAFKQLAENCVESLVKGTEVVLVGRAKQESWEDRQTGQKRSKISVVVEHIGPSLRAATAKVSKAGSGGGGRQESRQGRGGAQRVPEGDPWASGAPQGGGGGWGGDEPPF</sequence>
<dbReference type="AlphaFoldDB" id="D9WWZ7"/>
<dbReference type="GO" id="GO:0009295">
    <property type="term" value="C:nucleoid"/>
    <property type="evidence" value="ECO:0007669"/>
    <property type="project" value="TreeGrafter"/>
</dbReference>
<dbReference type="EMBL" id="GG657755">
    <property type="protein sequence ID" value="EFL29425.1"/>
    <property type="molecule type" value="Genomic_DNA"/>
</dbReference>
<dbReference type="HAMAP" id="MF_00984">
    <property type="entry name" value="SSB"/>
    <property type="match status" value="1"/>
</dbReference>
<dbReference type="HOGENOM" id="CLU_078758_1_0_11"/>
<protein>
    <recommendedName>
        <fullName evidence="2 3">Single-stranded DNA-binding protein</fullName>
        <shortName evidence="2">SSB</shortName>
    </recommendedName>
</protein>
<comment type="caution">
    <text evidence="2">Lacks conserved residue(s) required for the propagation of feature annotation.</text>
</comment>
<organism evidence="5 6">
    <name type="scientific">Streptomyces himastatinicus ATCC 53653</name>
    <dbReference type="NCBI Taxonomy" id="457427"/>
    <lineage>
        <taxon>Bacteria</taxon>
        <taxon>Bacillati</taxon>
        <taxon>Actinomycetota</taxon>
        <taxon>Actinomycetes</taxon>
        <taxon>Kitasatosporales</taxon>
        <taxon>Streptomycetaceae</taxon>
        <taxon>Streptomyces</taxon>
        <taxon>Streptomyces violaceusniger group</taxon>
    </lineage>
</organism>
<evidence type="ECO:0000256" key="2">
    <source>
        <dbReference type="HAMAP-Rule" id="MF_00984"/>
    </source>
</evidence>
<accession>D9WWZ7</accession>
<dbReference type="CDD" id="cd04496">
    <property type="entry name" value="SSB_OBF"/>
    <property type="match status" value="1"/>
</dbReference>
<keyword evidence="1 2" id="KW-0238">DNA-binding</keyword>
<gene>
    <name evidence="5" type="ORF">SSOG_09139</name>
</gene>
<dbReference type="Pfam" id="PF00436">
    <property type="entry name" value="SSB"/>
    <property type="match status" value="1"/>
</dbReference>